<dbReference type="RefSeq" id="WP_089774601.1">
    <property type="nucleotide sequence ID" value="NZ_FNTX01000002.1"/>
</dbReference>
<dbReference type="OrthoDB" id="286404at2"/>
<dbReference type="PRINTS" id="PR00080">
    <property type="entry name" value="SDRFAMILY"/>
</dbReference>
<dbReference type="STRING" id="648782.SAMN04488554_3754"/>
<dbReference type="PRINTS" id="PR00081">
    <property type="entry name" value="GDHRDH"/>
</dbReference>
<dbReference type="FunFam" id="3.40.50.720:FF:000084">
    <property type="entry name" value="Short-chain dehydrogenase reductase"/>
    <property type="match status" value="1"/>
</dbReference>
<dbReference type="Gene3D" id="3.40.50.720">
    <property type="entry name" value="NAD(P)-binding Rossmann-like Domain"/>
    <property type="match status" value="1"/>
</dbReference>
<accession>A0A1H5MY72</accession>
<evidence type="ECO:0000313" key="3">
    <source>
        <dbReference type="EMBL" id="SEE94294.1"/>
    </source>
</evidence>
<dbReference type="InterPro" id="IPR020904">
    <property type="entry name" value="Sc_DH/Rdtase_CS"/>
</dbReference>
<sequence length="240" mass="24520">MGGRGVLLVGASSEIGRAIAQAFAESGDRVVGVSAEESSASSLTAHLVADCTQPQLAADVVAAARDTLGRLDVIVPAAAVMPMARLTATTDEQWRQGIGATLDSFFYIARAAVPLLGRDAAIVAVSSVNASRMVPGRSVYSAAKGGVEALVRQLAVEHGPAGIRVNAVAPGAVATDAAEDAEGYPLRRVGHPHEVADAVVYLASERASFITGVVLPVDGGLSVSSPAAWLRDDLRAGWVD</sequence>
<keyword evidence="2" id="KW-0560">Oxidoreductase</keyword>
<dbReference type="EMBL" id="FNTX01000002">
    <property type="protein sequence ID" value="SEE94294.1"/>
    <property type="molecule type" value="Genomic_DNA"/>
</dbReference>
<dbReference type="CDD" id="cd05233">
    <property type="entry name" value="SDR_c"/>
    <property type="match status" value="1"/>
</dbReference>
<comment type="similarity">
    <text evidence="1">Belongs to the short-chain dehydrogenases/reductases (SDR) family.</text>
</comment>
<gene>
    <name evidence="3" type="ORF">SAMN04488554_3754</name>
</gene>
<dbReference type="InterPro" id="IPR002347">
    <property type="entry name" value="SDR_fam"/>
</dbReference>
<dbReference type="GO" id="GO:0016616">
    <property type="term" value="F:oxidoreductase activity, acting on the CH-OH group of donors, NAD or NADP as acceptor"/>
    <property type="evidence" value="ECO:0007669"/>
    <property type="project" value="TreeGrafter"/>
</dbReference>
<dbReference type="PANTHER" id="PTHR42760">
    <property type="entry name" value="SHORT-CHAIN DEHYDROGENASES/REDUCTASES FAMILY MEMBER"/>
    <property type="match status" value="1"/>
</dbReference>
<evidence type="ECO:0000256" key="1">
    <source>
        <dbReference type="ARBA" id="ARBA00006484"/>
    </source>
</evidence>
<evidence type="ECO:0000313" key="4">
    <source>
        <dbReference type="Proteomes" id="UP000199220"/>
    </source>
</evidence>
<dbReference type="PROSITE" id="PS00061">
    <property type="entry name" value="ADH_SHORT"/>
    <property type="match status" value="1"/>
</dbReference>
<dbReference type="PANTHER" id="PTHR42760:SF133">
    <property type="entry name" value="3-OXOACYL-[ACYL-CARRIER-PROTEIN] REDUCTASE"/>
    <property type="match status" value="1"/>
</dbReference>
<dbReference type="InterPro" id="IPR036291">
    <property type="entry name" value="NAD(P)-bd_dom_sf"/>
</dbReference>
<organism evidence="3 4">
    <name type="scientific">Ruania alba</name>
    <dbReference type="NCBI Taxonomy" id="648782"/>
    <lineage>
        <taxon>Bacteria</taxon>
        <taxon>Bacillati</taxon>
        <taxon>Actinomycetota</taxon>
        <taxon>Actinomycetes</taxon>
        <taxon>Micrococcales</taxon>
        <taxon>Ruaniaceae</taxon>
        <taxon>Ruania</taxon>
    </lineage>
</organism>
<dbReference type="SUPFAM" id="SSF51735">
    <property type="entry name" value="NAD(P)-binding Rossmann-fold domains"/>
    <property type="match status" value="1"/>
</dbReference>
<dbReference type="Pfam" id="PF13561">
    <property type="entry name" value="adh_short_C2"/>
    <property type="match status" value="1"/>
</dbReference>
<protein>
    <submittedName>
        <fullName evidence="3">Meso-butanediol dehydrogenase / (S,S)-butanediol dehydrogenase / diacetyl reductase</fullName>
    </submittedName>
</protein>
<name>A0A1H5MY72_9MICO</name>
<reference evidence="4" key="1">
    <citation type="submission" date="2016-10" db="EMBL/GenBank/DDBJ databases">
        <authorList>
            <person name="Varghese N."/>
            <person name="Submissions S."/>
        </authorList>
    </citation>
    <scope>NUCLEOTIDE SEQUENCE [LARGE SCALE GENOMIC DNA]</scope>
    <source>
        <strain evidence="4">DSM 21368</strain>
    </source>
</reference>
<proteinExistence type="inferred from homology"/>
<keyword evidence="4" id="KW-1185">Reference proteome</keyword>
<dbReference type="Proteomes" id="UP000199220">
    <property type="component" value="Unassembled WGS sequence"/>
</dbReference>
<evidence type="ECO:0000256" key="2">
    <source>
        <dbReference type="ARBA" id="ARBA00023002"/>
    </source>
</evidence>
<dbReference type="AlphaFoldDB" id="A0A1H5MY72"/>